<name>A0A9E7ZK32_9HYPH</name>
<dbReference type="AlphaFoldDB" id="A0A9E7ZK32"/>
<dbReference type="EMBL" id="CP102774">
    <property type="protein sequence ID" value="UZF87300.1"/>
    <property type="molecule type" value="Genomic_DNA"/>
</dbReference>
<gene>
    <name evidence="2" type="ORF">NWE54_00410</name>
</gene>
<proteinExistence type="predicted"/>
<evidence type="ECO:0000256" key="1">
    <source>
        <dbReference type="SAM" id="MobiDB-lite"/>
    </source>
</evidence>
<organism evidence="2">
    <name type="scientific">Bosea sp. NBC_00436</name>
    <dbReference type="NCBI Taxonomy" id="2969620"/>
    <lineage>
        <taxon>Bacteria</taxon>
        <taxon>Pseudomonadati</taxon>
        <taxon>Pseudomonadota</taxon>
        <taxon>Alphaproteobacteria</taxon>
        <taxon>Hyphomicrobiales</taxon>
        <taxon>Boseaceae</taxon>
        <taxon>Bosea</taxon>
    </lineage>
</organism>
<evidence type="ECO:0000313" key="2">
    <source>
        <dbReference type="EMBL" id="UZF87300.1"/>
    </source>
</evidence>
<protein>
    <submittedName>
        <fullName evidence="2">Uncharacterized protein</fullName>
    </submittedName>
</protein>
<feature type="region of interest" description="Disordered" evidence="1">
    <location>
        <begin position="1"/>
        <end position="24"/>
    </location>
</feature>
<accession>A0A9E7ZK32</accession>
<sequence length="107" mass="12022">MADGAYNPPLGNSRADEVERKGRVNTMAETIEERAARDERRREAVRQYATGDLSWRDLQAKGIRRYGQVLADLADMQLDVPILPLEGRNADLRQKGIAWLEEAIDGA</sequence>
<reference evidence="2" key="1">
    <citation type="submission" date="2022-08" db="EMBL/GenBank/DDBJ databases">
        <title>Complete Genome Sequences of 2 Bosea sp. soil isolates.</title>
        <authorList>
            <person name="Alvarez Arevalo M."/>
            <person name="Sterndorff E.B."/>
            <person name="Faurdal D."/>
            <person name="Joergensen T.S."/>
            <person name="Weber T."/>
        </authorList>
    </citation>
    <scope>NUCLEOTIDE SEQUENCE</scope>
    <source>
        <strain evidence="2">NBC_00436</strain>
    </source>
</reference>